<name>A0A5A7Q7G0_STRAF</name>
<proteinExistence type="predicted"/>
<feature type="compositionally biased region" description="Low complexity" evidence="1">
    <location>
        <begin position="601"/>
        <end position="614"/>
    </location>
</feature>
<keyword evidence="4" id="KW-0378">Hydrolase</keyword>
<feature type="region of interest" description="Disordered" evidence="1">
    <location>
        <begin position="575"/>
        <end position="614"/>
    </location>
</feature>
<gene>
    <name evidence="4" type="ORF">STAS_17890</name>
</gene>
<dbReference type="PANTHER" id="PTHR46434">
    <property type="entry name" value="GENETIC INTERACTOR OF PROHIBITINS 3, MITOCHONDRIAL"/>
    <property type="match status" value="1"/>
</dbReference>
<reference evidence="5" key="1">
    <citation type="journal article" date="2019" name="Curr. Biol.">
        <title>Genome Sequence of Striga asiatica Provides Insight into the Evolution of Plant Parasitism.</title>
        <authorList>
            <person name="Yoshida S."/>
            <person name="Kim S."/>
            <person name="Wafula E.K."/>
            <person name="Tanskanen J."/>
            <person name="Kim Y.M."/>
            <person name="Honaas L."/>
            <person name="Yang Z."/>
            <person name="Spallek T."/>
            <person name="Conn C.E."/>
            <person name="Ichihashi Y."/>
            <person name="Cheong K."/>
            <person name="Cui S."/>
            <person name="Der J.P."/>
            <person name="Gundlach H."/>
            <person name="Jiao Y."/>
            <person name="Hori C."/>
            <person name="Ishida J.K."/>
            <person name="Kasahara H."/>
            <person name="Kiba T."/>
            <person name="Kim M.S."/>
            <person name="Koo N."/>
            <person name="Laohavisit A."/>
            <person name="Lee Y.H."/>
            <person name="Lumba S."/>
            <person name="McCourt P."/>
            <person name="Mortimer J.C."/>
            <person name="Mutuku J.M."/>
            <person name="Nomura T."/>
            <person name="Sasaki-Sekimoto Y."/>
            <person name="Seto Y."/>
            <person name="Wang Y."/>
            <person name="Wakatake T."/>
            <person name="Sakakibara H."/>
            <person name="Demura T."/>
            <person name="Yamaguchi S."/>
            <person name="Yoneyama K."/>
            <person name="Manabe R.I."/>
            <person name="Nelson D.C."/>
            <person name="Schulman A.H."/>
            <person name="Timko M.P."/>
            <person name="dePamphilis C.W."/>
            <person name="Choi D."/>
            <person name="Shirasu K."/>
        </authorList>
    </citation>
    <scope>NUCLEOTIDE SEQUENCE [LARGE SCALE GENOMIC DNA]</scope>
    <source>
        <strain evidence="5">cv. UVA1</strain>
    </source>
</reference>
<evidence type="ECO:0000256" key="1">
    <source>
        <dbReference type="SAM" id="MobiDB-lite"/>
    </source>
</evidence>
<dbReference type="CDD" id="cd01855">
    <property type="entry name" value="YqeH"/>
    <property type="match status" value="1"/>
</dbReference>
<evidence type="ECO:0000313" key="4">
    <source>
        <dbReference type="EMBL" id="GER41189.1"/>
    </source>
</evidence>
<accession>A0A5A7Q7G0</accession>
<dbReference type="GO" id="GO:0005525">
    <property type="term" value="F:GTP binding"/>
    <property type="evidence" value="ECO:0007669"/>
    <property type="project" value="InterPro"/>
</dbReference>
<dbReference type="Pfam" id="PF01926">
    <property type="entry name" value="MMR_HSR1"/>
    <property type="match status" value="1"/>
</dbReference>
<dbReference type="PANTHER" id="PTHR46434:SF1">
    <property type="entry name" value="GENETIC INTERACTOR OF PROHIBITINS 3, MITOCHONDRIAL"/>
    <property type="match status" value="1"/>
</dbReference>
<dbReference type="InterPro" id="IPR048422">
    <property type="entry name" value="NOA1/YqeH-like_C"/>
</dbReference>
<dbReference type="GO" id="GO:0016787">
    <property type="term" value="F:hydrolase activity"/>
    <property type="evidence" value="ECO:0007669"/>
    <property type="project" value="UniProtKB-KW"/>
</dbReference>
<dbReference type="SUPFAM" id="SSF52540">
    <property type="entry name" value="P-loop containing nucleoside triphosphate hydrolases"/>
    <property type="match status" value="1"/>
</dbReference>
<keyword evidence="5" id="KW-1185">Reference proteome</keyword>
<dbReference type="Proteomes" id="UP000325081">
    <property type="component" value="Unassembled WGS sequence"/>
</dbReference>
<feature type="domain" description="G" evidence="2">
    <location>
        <begin position="339"/>
        <end position="409"/>
    </location>
</feature>
<dbReference type="AlphaFoldDB" id="A0A5A7Q7G0"/>
<protein>
    <submittedName>
        <fullName evidence="4">P-loop containing nucleoside triphosphatehydrolases superfamily protein</fullName>
    </submittedName>
</protein>
<comment type="caution">
    <text evidence="4">The sequence shown here is derived from an EMBL/GenBank/DDBJ whole genome shotgun (WGS) entry which is preliminary data.</text>
</comment>
<dbReference type="InterPro" id="IPR050896">
    <property type="entry name" value="Mito_lipid_metab_GTPase"/>
</dbReference>
<evidence type="ECO:0000259" key="2">
    <source>
        <dbReference type="Pfam" id="PF01926"/>
    </source>
</evidence>
<dbReference type="InterPro" id="IPR006073">
    <property type="entry name" value="GTP-bd"/>
</dbReference>
<feature type="domain" description="NOA1/YqeH-like C-terminal" evidence="3">
    <location>
        <begin position="455"/>
        <end position="553"/>
    </location>
</feature>
<evidence type="ECO:0000259" key="3">
    <source>
        <dbReference type="Pfam" id="PF21516"/>
    </source>
</evidence>
<sequence>MIKRKLSPSRLKRLLSPFFLTTYTSPNTLRPPIRQLSPPNPFKTLPFTFLAKPFSSQSLKNQSFPKLPLTRDGNYEEDPQQPFPICPGCGIRMQDIDPKQPGFFIEPAAKGPNYKRFRKMVPVLDDSEISDSIKRGFANEILDVRGLEKNPETEHQVFEKMPQKFESPINNSGPDDRRTSQLPVVCARCHSLRHYEKVKDPSLENLLPDFDFNHTVGKRLVSVGGARTVVLFVVDAVDFDGSFPRKVADTLYKAIDENLGSWKEGKSGNIPRVLLVVTKIDLLPSSISPTRLEHWVRARAREGGAWKITGVHLVSALKEWGVRSLVDDVVKFAGQRGNVWAVGAQNAGKSTLINAIGKCAGMRASNLTEASVPGTTLGIVKMEGVLPGKAKLLDTPGLLHPHQVSTRLTLEEQKLVRVDKELKPRTYRINVGHSVHIGGLLRLDFEKSSVDSIYVTVWASSVLPLHMGKTENASRMLEEHFGRQLQPPIGAARVKQLGRWVKKEFLINGDTWNSSSVDIAAAGLGWFAIGLKGEAQLGIWTYEGVDVIVRNALLPQRSRNFEVAGFTVSEIVSKADRPRNKQRQNSKKLNTGNLANKDLSSNDSSSITPNSNSSYSTPLIVNFDTGLNLDDPSSACQEPSAS</sequence>
<dbReference type="OrthoDB" id="1696305at2759"/>
<dbReference type="GO" id="GO:0005739">
    <property type="term" value="C:mitochondrion"/>
    <property type="evidence" value="ECO:0007669"/>
    <property type="project" value="TreeGrafter"/>
</dbReference>
<dbReference type="Pfam" id="PF21516">
    <property type="entry name" value="YqeH-like_C"/>
    <property type="match status" value="1"/>
</dbReference>
<dbReference type="Gene3D" id="3.40.50.300">
    <property type="entry name" value="P-loop containing nucleotide triphosphate hydrolases"/>
    <property type="match status" value="1"/>
</dbReference>
<organism evidence="4 5">
    <name type="scientific">Striga asiatica</name>
    <name type="common">Asiatic witchweed</name>
    <name type="synonym">Buchnera asiatica</name>
    <dbReference type="NCBI Taxonomy" id="4170"/>
    <lineage>
        <taxon>Eukaryota</taxon>
        <taxon>Viridiplantae</taxon>
        <taxon>Streptophyta</taxon>
        <taxon>Embryophyta</taxon>
        <taxon>Tracheophyta</taxon>
        <taxon>Spermatophyta</taxon>
        <taxon>Magnoliopsida</taxon>
        <taxon>eudicotyledons</taxon>
        <taxon>Gunneridae</taxon>
        <taxon>Pentapetalae</taxon>
        <taxon>asterids</taxon>
        <taxon>lamiids</taxon>
        <taxon>Lamiales</taxon>
        <taxon>Orobanchaceae</taxon>
        <taxon>Buchnereae</taxon>
        <taxon>Striga</taxon>
    </lineage>
</organism>
<evidence type="ECO:0000313" key="5">
    <source>
        <dbReference type="Proteomes" id="UP000325081"/>
    </source>
</evidence>
<dbReference type="InterPro" id="IPR027417">
    <property type="entry name" value="P-loop_NTPase"/>
</dbReference>
<dbReference type="EMBL" id="BKCP01006071">
    <property type="protein sequence ID" value="GER41189.1"/>
    <property type="molecule type" value="Genomic_DNA"/>
</dbReference>